<organism evidence="1 2">
    <name type="scientific">Anaerocellum danielii</name>
    <dbReference type="NCBI Taxonomy" id="1387557"/>
    <lineage>
        <taxon>Bacteria</taxon>
        <taxon>Bacillati</taxon>
        <taxon>Bacillota</taxon>
        <taxon>Bacillota incertae sedis</taxon>
        <taxon>Caldicellulosiruptorales</taxon>
        <taxon>Caldicellulosiruptoraceae</taxon>
        <taxon>Anaerocellum</taxon>
    </lineage>
</organism>
<evidence type="ECO:0008006" key="3">
    <source>
        <dbReference type="Google" id="ProtNLM"/>
    </source>
</evidence>
<reference evidence="1 2" key="1">
    <citation type="submission" date="2023-12" db="EMBL/GenBank/DDBJ databases">
        <authorList>
            <person name="Manesh M.J.H."/>
            <person name="Bing R.G."/>
            <person name="Willard D.J."/>
            <person name="Kelly R.M."/>
        </authorList>
    </citation>
    <scope>NUCLEOTIDE SEQUENCE [LARGE SCALE GENOMIC DNA]</scope>
    <source>
        <strain evidence="1 2">DSM 8977</strain>
    </source>
</reference>
<dbReference type="InterPro" id="IPR024079">
    <property type="entry name" value="MetalloPept_cat_dom_sf"/>
</dbReference>
<proteinExistence type="predicted"/>
<accession>A0ABZ0U216</accession>
<protein>
    <recommendedName>
        <fullName evidence="3">Peptidase M12A domain-containing protein</fullName>
    </recommendedName>
</protein>
<sequence>MNNWSNAWSVNATMYNIHFVSHVKCVDTTFSNANLFFCTADPTWWDSMFGESTISKYVEGYTTLKNIYGTEINSSTIQSCDRNIGQATIYVSPYVTTSTHTSTQRKGILMHEMGHDMGLEHPNYSNSRNSYSADSYGSIMDYSYAEEYPTIQDICDIEIMYGFNCYN</sequence>
<keyword evidence="2" id="KW-1185">Reference proteome</keyword>
<dbReference type="RefSeq" id="WP_052661821.1">
    <property type="nucleotide sequence ID" value="NZ_CP139957.1"/>
</dbReference>
<dbReference type="EMBL" id="CP139957">
    <property type="protein sequence ID" value="WPX08250.1"/>
    <property type="molecule type" value="Genomic_DNA"/>
</dbReference>
<evidence type="ECO:0000313" key="1">
    <source>
        <dbReference type="EMBL" id="WPX08250.1"/>
    </source>
</evidence>
<evidence type="ECO:0000313" key="2">
    <source>
        <dbReference type="Proteomes" id="UP001322744"/>
    </source>
</evidence>
<dbReference type="SUPFAM" id="SSF55486">
    <property type="entry name" value="Metalloproteases ('zincins'), catalytic domain"/>
    <property type="match status" value="1"/>
</dbReference>
<gene>
    <name evidence="1" type="ORF">SOJ16_002119</name>
</gene>
<name>A0ABZ0U216_9FIRM</name>
<dbReference type="Gene3D" id="3.40.390.10">
    <property type="entry name" value="Collagenase (Catalytic Domain)"/>
    <property type="match status" value="1"/>
</dbReference>
<dbReference type="Proteomes" id="UP001322744">
    <property type="component" value="Chromosome"/>
</dbReference>